<dbReference type="InterPro" id="IPR058525">
    <property type="entry name" value="DUF8212"/>
</dbReference>
<name>A0ABR3RSJ4_9PLEO</name>
<dbReference type="PANTHER" id="PTHR10622:SF10">
    <property type="entry name" value="HET DOMAIN-CONTAINING PROTEIN"/>
    <property type="match status" value="1"/>
</dbReference>
<evidence type="ECO:0000313" key="2">
    <source>
        <dbReference type="EMBL" id="KAL1607183.1"/>
    </source>
</evidence>
<accession>A0ABR3RSJ4</accession>
<gene>
    <name evidence="2" type="ORF">SLS59_002887</name>
</gene>
<dbReference type="Proteomes" id="UP001521222">
    <property type="component" value="Unassembled WGS sequence"/>
</dbReference>
<comment type="caution">
    <text evidence="2">The sequence shown here is derived from an EMBL/GenBank/DDBJ whole genome shotgun (WGS) entry which is preliminary data.</text>
</comment>
<feature type="domain" description="DUF8212" evidence="1">
    <location>
        <begin position="143"/>
        <end position="172"/>
    </location>
</feature>
<dbReference type="PANTHER" id="PTHR10622">
    <property type="entry name" value="HET DOMAIN-CONTAINING PROTEIN"/>
    <property type="match status" value="1"/>
</dbReference>
<sequence>MELSEAINSMFAWYKGSDKCYAYLADVDEPDGFAHSKWFTRAWTLQELLAPSHVQNEGKSGMDFFSSQWAMLGSKSDLSNAIGDICGIDKEYLEGESIYTASISKRMSWAAERQATRSEDIAYSLLGLFDVNMPLLYGEGKLKAFRRLQEEIMKISEDETLFAWESATFEMRASSADVLANDPSDFSEARDLVPFASDEPVVPYSMTHRGLRIWLQLFRIDDLNAKIRENLRKGIRPLRSPVMIWSSNDLVWAILRCHIAHDFRHFVAIPLQHLAADIYTRDLSTSVAVVGIDFAPLITQHCLPHGSSNEREIYIRNSRISSISNSVQRRFGFLIRNLTPGLSVAKQSYPNNAWNPQDMILQGEGIPRSERFWHASIALILPTRAYAIVKKAVRLSLGCENGPALKMPRPWCYLDNETIPVDEVNLPSFHNAAGSQKPRQEVTRYRGMHQAANFGLKVSIEEAKVLGQRMFLIDISYFEANNQLDIPVVSTNIAVPYPEDSPAPVLNPHLPNVTLVDISAERPIDASQEPYPITSYT</sequence>
<protein>
    <recommendedName>
        <fullName evidence="1">DUF8212 domain-containing protein</fullName>
    </recommendedName>
</protein>
<dbReference type="Pfam" id="PF26640">
    <property type="entry name" value="DUF8212"/>
    <property type="match status" value="1"/>
</dbReference>
<organism evidence="2 3">
    <name type="scientific">Nothophoma quercina</name>
    <dbReference type="NCBI Taxonomy" id="749835"/>
    <lineage>
        <taxon>Eukaryota</taxon>
        <taxon>Fungi</taxon>
        <taxon>Dikarya</taxon>
        <taxon>Ascomycota</taxon>
        <taxon>Pezizomycotina</taxon>
        <taxon>Dothideomycetes</taxon>
        <taxon>Pleosporomycetidae</taxon>
        <taxon>Pleosporales</taxon>
        <taxon>Pleosporineae</taxon>
        <taxon>Didymellaceae</taxon>
        <taxon>Nothophoma</taxon>
    </lineage>
</organism>
<keyword evidence="3" id="KW-1185">Reference proteome</keyword>
<proteinExistence type="predicted"/>
<evidence type="ECO:0000313" key="3">
    <source>
        <dbReference type="Proteomes" id="UP001521222"/>
    </source>
</evidence>
<reference evidence="2 3" key="1">
    <citation type="submission" date="2024-02" db="EMBL/GenBank/DDBJ databases">
        <title>De novo assembly and annotation of 12 fungi associated with fruit tree decline syndrome in Ontario, Canada.</title>
        <authorList>
            <person name="Sulman M."/>
            <person name="Ellouze W."/>
            <person name="Ilyukhin E."/>
        </authorList>
    </citation>
    <scope>NUCLEOTIDE SEQUENCE [LARGE SCALE GENOMIC DNA]</scope>
    <source>
        <strain evidence="2 3">M97-236</strain>
    </source>
</reference>
<evidence type="ECO:0000259" key="1">
    <source>
        <dbReference type="Pfam" id="PF26640"/>
    </source>
</evidence>
<dbReference type="EMBL" id="JAKIXB020000007">
    <property type="protein sequence ID" value="KAL1607183.1"/>
    <property type="molecule type" value="Genomic_DNA"/>
</dbReference>